<dbReference type="InterPro" id="IPR055290">
    <property type="entry name" value="At3g26010-like"/>
</dbReference>
<keyword evidence="3" id="KW-1185">Reference proteome</keyword>
<name>A0A834SWS0_9FABA</name>
<reference evidence="2" key="1">
    <citation type="submission" date="2020-09" db="EMBL/GenBank/DDBJ databases">
        <title>Genome-Enabled Discovery of Anthraquinone Biosynthesis in Senna tora.</title>
        <authorList>
            <person name="Kang S.-H."/>
            <person name="Pandey R.P."/>
            <person name="Lee C.-M."/>
            <person name="Sim J.-S."/>
            <person name="Jeong J.-T."/>
            <person name="Choi B.-S."/>
            <person name="Jung M."/>
            <person name="Ginzburg D."/>
            <person name="Zhao K."/>
            <person name="Won S.Y."/>
            <person name="Oh T.-J."/>
            <person name="Yu Y."/>
            <person name="Kim N.-H."/>
            <person name="Lee O.R."/>
            <person name="Lee T.-H."/>
            <person name="Bashyal P."/>
            <person name="Kim T.-S."/>
            <person name="Lee W.-H."/>
            <person name="Kawkins C."/>
            <person name="Kim C.-K."/>
            <person name="Kim J.S."/>
            <person name="Ahn B.O."/>
            <person name="Rhee S.Y."/>
            <person name="Sohng J.K."/>
        </authorList>
    </citation>
    <scope>NUCLEOTIDE SEQUENCE</scope>
    <source>
        <tissue evidence="2">Leaf</tissue>
    </source>
</reference>
<dbReference type="InterPro" id="IPR036047">
    <property type="entry name" value="F-box-like_dom_sf"/>
</dbReference>
<dbReference type="InterPro" id="IPR017451">
    <property type="entry name" value="F-box-assoc_interact_dom"/>
</dbReference>
<protein>
    <submittedName>
        <fullName evidence="2">F-box protein</fullName>
    </submittedName>
</protein>
<dbReference type="Gene3D" id="1.20.1280.50">
    <property type="match status" value="1"/>
</dbReference>
<dbReference type="InterPro" id="IPR001810">
    <property type="entry name" value="F-box_dom"/>
</dbReference>
<dbReference type="OrthoDB" id="1533516at2759"/>
<dbReference type="Pfam" id="PF00646">
    <property type="entry name" value="F-box"/>
    <property type="match status" value="1"/>
</dbReference>
<dbReference type="EMBL" id="JAAIUW010000010">
    <property type="protein sequence ID" value="KAF7811479.1"/>
    <property type="molecule type" value="Genomic_DNA"/>
</dbReference>
<dbReference type="InterPro" id="IPR006527">
    <property type="entry name" value="F-box-assoc_dom_typ1"/>
</dbReference>
<evidence type="ECO:0000259" key="1">
    <source>
        <dbReference type="SMART" id="SM00256"/>
    </source>
</evidence>
<comment type="caution">
    <text evidence="2">The sequence shown here is derived from an EMBL/GenBank/DDBJ whole genome shotgun (WGS) entry which is preliminary data.</text>
</comment>
<organism evidence="2 3">
    <name type="scientific">Senna tora</name>
    <dbReference type="NCBI Taxonomy" id="362788"/>
    <lineage>
        <taxon>Eukaryota</taxon>
        <taxon>Viridiplantae</taxon>
        <taxon>Streptophyta</taxon>
        <taxon>Embryophyta</taxon>
        <taxon>Tracheophyta</taxon>
        <taxon>Spermatophyta</taxon>
        <taxon>Magnoliopsida</taxon>
        <taxon>eudicotyledons</taxon>
        <taxon>Gunneridae</taxon>
        <taxon>Pentapetalae</taxon>
        <taxon>rosids</taxon>
        <taxon>fabids</taxon>
        <taxon>Fabales</taxon>
        <taxon>Fabaceae</taxon>
        <taxon>Caesalpinioideae</taxon>
        <taxon>Cassia clade</taxon>
        <taxon>Senna</taxon>
    </lineage>
</organism>
<dbReference type="SMART" id="SM00256">
    <property type="entry name" value="FBOX"/>
    <property type="match status" value="1"/>
</dbReference>
<dbReference type="NCBIfam" id="TIGR01640">
    <property type="entry name" value="F_box_assoc_1"/>
    <property type="match status" value="1"/>
</dbReference>
<dbReference type="Pfam" id="PF07734">
    <property type="entry name" value="FBA_1"/>
    <property type="match status" value="1"/>
</dbReference>
<gene>
    <name evidence="2" type="ORF">G2W53_032455</name>
</gene>
<evidence type="ECO:0000313" key="2">
    <source>
        <dbReference type="EMBL" id="KAF7811479.1"/>
    </source>
</evidence>
<accession>A0A834SWS0</accession>
<evidence type="ECO:0000313" key="3">
    <source>
        <dbReference type="Proteomes" id="UP000634136"/>
    </source>
</evidence>
<dbReference type="CDD" id="cd22157">
    <property type="entry name" value="F-box_AtFBW1-like"/>
    <property type="match status" value="1"/>
</dbReference>
<sequence length="421" mass="48752">MSSQSCNLLNIIPPKPKPPFSPANIVVDNDDLLIEILLRLPIKSLLRFRSVSKHWLSLISNPQFSRLRTHVSPSGLILRSLSLSYKNPRFNFVDFNPNPINFAPSRGPFETLTFFDDPLGIKILQSCNGLLLCSSSTSEHYNFCKTRYYVYNPSTKQYSVLPPLNSHGGFWRVRGFCLAFDPSKSPHYKVVCLWKGGFNYTSRHLIEIYSSQDGQWSVSTSFTASLNVEFDCGVFWNGAVHWLNKWENSVYFKVDEEQVRDLPMPSMEHHDDGWNHRRIEYFGESNDHLHLIEIYWPWTTKFDVYEMKRDHSGWFVKYHVDLTSVSIAFPDIVREDLPRNSWNYYDFSIFSVIRGGPSGDSFLVMNIFGKVVRYNFEDRSFRKLGARVIVSRAIDLAIEKAQVLCAVDYCKSLFTFYLGSV</sequence>
<dbReference type="PANTHER" id="PTHR35546">
    <property type="entry name" value="F-BOX PROTEIN INTERACTION DOMAIN PROTEIN-RELATED"/>
    <property type="match status" value="1"/>
</dbReference>
<dbReference type="PANTHER" id="PTHR35546:SF115">
    <property type="entry name" value="F-BOX DOMAIN-CONTAINING PROTEIN"/>
    <property type="match status" value="1"/>
</dbReference>
<dbReference type="AlphaFoldDB" id="A0A834SWS0"/>
<feature type="domain" description="F-box" evidence="1">
    <location>
        <begin position="30"/>
        <end position="68"/>
    </location>
</feature>
<dbReference type="Proteomes" id="UP000634136">
    <property type="component" value="Unassembled WGS sequence"/>
</dbReference>
<dbReference type="SUPFAM" id="SSF81383">
    <property type="entry name" value="F-box domain"/>
    <property type="match status" value="1"/>
</dbReference>
<proteinExistence type="predicted"/>